<name>M2LBC3_BAUPA</name>
<dbReference type="RefSeq" id="XP_007681367.1">
    <property type="nucleotide sequence ID" value="XM_007683177.1"/>
</dbReference>
<gene>
    <name evidence="1" type="ORF">BAUCODRAFT_39266</name>
</gene>
<reference evidence="1 2" key="1">
    <citation type="journal article" date="2012" name="PLoS Pathog.">
        <title>Diverse lifestyles and strategies of plant pathogenesis encoded in the genomes of eighteen Dothideomycetes fungi.</title>
        <authorList>
            <person name="Ohm R.A."/>
            <person name="Feau N."/>
            <person name="Henrissat B."/>
            <person name="Schoch C.L."/>
            <person name="Horwitz B.A."/>
            <person name="Barry K.W."/>
            <person name="Condon B.J."/>
            <person name="Copeland A.C."/>
            <person name="Dhillon B."/>
            <person name="Glaser F."/>
            <person name="Hesse C.N."/>
            <person name="Kosti I."/>
            <person name="LaButti K."/>
            <person name="Lindquist E.A."/>
            <person name="Lucas S."/>
            <person name="Salamov A.A."/>
            <person name="Bradshaw R.E."/>
            <person name="Ciuffetti L."/>
            <person name="Hamelin R.C."/>
            <person name="Kema G.H.J."/>
            <person name="Lawrence C."/>
            <person name="Scott J.A."/>
            <person name="Spatafora J.W."/>
            <person name="Turgeon B.G."/>
            <person name="de Wit P.J.G.M."/>
            <person name="Zhong S."/>
            <person name="Goodwin S.B."/>
            <person name="Grigoriev I.V."/>
        </authorList>
    </citation>
    <scope>NUCLEOTIDE SEQUENCE [LARGE SCALE GENOMIC DNA]</scope>
    <source>
        <strain evidence="1 2">UAMH 10762</strain>
    </source>
</reference>
<keyword evidence="2" id="KW-1185">Reference proteome</keyword>
<sequence length="62" mass="7071">MCCSVSTSQAPTAACVVACISPELGAFCFLHASARNVDGRRQRFRLTNRQPLLMDWEWQRQR</sequence>
<dbReference type="AlphaFoldDB" id="M2LBC3"/>
<organism evidence="1 2">
    <name type="scientific">Baudoinia panamericana (strain UAMH 10762)</name>
    <name type="common">Angels' share fungus</name>
    <name type="synonym">Baudoinia compniacensis (strain UAMH 10762)</name>
    <dbReference type="NCBI Taxonomy" id="717646"/>
    <lineage>
        <taxon>Eukaryota</taxon>
        <taxon>Fungi</taxon>
        <taxon>Dikarya</taxon>
        <taxon>Ascomycota</taxon>
        <taxon>Pezizomycotina</taxon>
        <taxon>Dothideomycetes</taxon>
        <taxon>Dothideomycetidae</taxon>
        <taxon>Mycosphaerellales</taxon>
        <taxon>Teratosphaeriaceae</taxon>
        <taxon>Baudoinia</taxon>
    </lineage>
</organism>
<evidence type="ECO:0000313" key="1">
    <source>
        <dbReference type="EMBL" id="EMC91127.1"/>
    </source>
</evidence>
<dbReference type="EMBL" id="KB445564">
    <property type="protein sequence ID" value="EMC91127.1"/>
    <property type="molecule type" value="Genomic_DNA"/>
</dbReference>
<proteinExistence type="predicted"/>
<evidence type="ECO:0000313" key="2">
    <source>
        <dbReference type="Proteomes" id="UP000011761"/>
    </source>
</evidence>
<dbReference type="KEGG" id="bcom:BAUCODRAFT_39266"/>
<dbReference type="HOGENOM" id="CLU_2903841_0_0_1"/>
<accession>M2LBC3</accession>
<dbReference type="GeneID" id="19113755"/>
<dbReference type="Proteomes" id="UP000011761">
    <property type="component" value="Unassembled WGS sequence"/>
</dbReference>
<protein>
    <submittedName>
        <fullName evidence="1">Uncharacterized protein</fullName>
    </submittedName>
</protein>